<proteinExistence type="inferred from homology"/>
<dbReference type="PROSITE" id="PS51704">
    <property type="entry name" value="GP_PDE"/>
    <property type="match status" value="1"/>
</dbReference>
<dbReference type="Proteomes" id="UP001148313">
    <property type="component" value="Unassembled WGS sequence"/>
</dbReference>
<dbReference type="Gene3D" id="3.20.20.190">
    <property type="entry name" value="Phosphatidylinositol (PI) phosphodiesterase"/>
    <property type="match status" value="1"/>
</dbReference>
<evidence type="ECO:0000259" key="7">
    <source>
        <dbReference type="PROSITE" id="PS51704"/>
    </source>
</evidence>
<dbReference type="PANTHER" id="PTHR43620">
    <property type="entry name" value="GLYCEROPHOSPHORYL DIESTER PHOSPHODIESTERASE"/>
    <property type="match status" value="1"/>
</dbReference>
<gene>
    <name evidence="8" type="ORF">OOZ53_16310</name>
</gene>
<dbReference type="SUPFAM" id="SSF51695">
    <property type="entry name" value="PLC-like phosphodiesterases"/>
    <property type="match status" value="1"/>
</dbReference>
<comment type="catalytic activity">
    <reaction evidence="6">
        <text>a sn-glycero-3-phosphodiester + H2O = an alcohol + sn-glycerol 3-phosphate + H(+)</text>
        <dbReference type="Rhea" id="RHEA:12969"/>
        <dbReference type="ChEBI" id="CHEBI:15377"/>
        <dbReference type="ChEBI" id="CHEBI:15378"/>
        <dbReference type="ChEBI" id="CHEBI:30879"/>
        <dbReference type="ChEBI" id="CHEBI:57597"/>
        <dbReference type="ChEBI" id="CHEBI:83408"/>
        <dbReference type="EC" id="3.1.4.46"/>
    </reaction>
</comment>
<accession>A0ABT4VQN3</accession>
<keyword evidence="5" id="KW-0378">Hydrolase</keyword>
<evidence type="ECO:0000256" key="6">
    <source>
        <dbReference type="ARBA" id="ARBA00047512"/>
    </source>
</evidence>
<keyword evidence="9" id="KW-1185">Reference proteome</keyword>
<comment type="similarity">
    <text evidence="1">Belongs to the glycerophosphoryl diester phosphodiesterase family.</text>
</comment>
<evidence type="ECO:0000256" key="2">
    <source>
        <dbReference type="ARBA" id="ARBA00012247"/>
    </source>
</evidence>
<evidence type="ECO:0000256" key="3">
    <source>
        <dbReference type="ARBA" id="ARBA00022729"/>
    </source>
</evidence>
<evidence type="ECO:0000256" key="5">
    <source>
        <dbReference type="ARBA" id="ARBA00022801"/>
    </source>
</evidence>
<dbReference type="Pfam" id="PF03009">
    <property type="entry name" value="GDPD"/>
    <property type="match status" value="1"/>
</dbReference>
<organism evidence="8 9">
    <name type="scientific">Hoeflea poritis</name>
    <dbReference type="NCBI Taxonomy" id="2993659"/>
    <lineage>
        <taxon>Bacteria</taxon>
        <taxon>Pseudomonadati</taxon>
        <taxon>Pseudomonadota</taxon>
        <taxon>Alphaproteobacteria</taxon>
        <taxon>Hyphomicrobiales</taxon>
        <taxon>Rhizobiaceae</taxon>
        <taxon>Hoeflea</taxon>
    </lineage>
</organism>
<dbReference type="PANTHER" id="PTHR43620:SF7">
    <property type="entry name" value="GLYCEROPHOSPHODIESTER PHOSPHODIESTERASE GDPD5-RELATED"/>
    <property type="match status" value="1"/>
</dbReference>
<reference evidence="8" key="1">
    <citation type="submission" date="2022-11" db="EMBL/GenBank/DDBJ databases">
        <title>Hoeflea poritis sp. nov., isolated from scleractinian coral Porites lutea.</title>
        <authorList>
            <person name="Zhang G."/>
            <person name="Wei Q."/>
            <person name="Cai L."/>
        </authorList>
    </citation>
    <scope>NUCLEOTIDE SEQUENCE</scope>
    <source>
        <strain evidence="8">E7-10</strain>
    </source>
</reference>
<dbReference type="EMBL" id="JAPJZH010000010">
    <property type="protein sequence ID" value="MDA4846924.1"/>
    <property type="molecule type" value="Genomic_DNA"/>
</dbReference>
<evidence type="ECO:0000256" key="4">
    <source>
        <dbReference type="ARBA" id="ARBA00022798"/>
    </source>
</evidence>
<evidence type="ECO:0000313" key="9">
    <source>
        <dbReference type="Proteomes" id="UP001148313"/>
    </source>
</evidence>
<dbReference type="InterPro" id="IPR017946">
    <property type="entry name" value="PLC-like_Pdiesterase_TIM-brl"/>
</dbReference>
<protein>
    <recommendedName>
        <fullName evidence="2">glycerophosphodiester phosphodiesterase</fullName>
        <ecNumber evidence="2">3.1.4.46</ecNumber>
    </recommendedName>
</protein>
<keyword evidence="4" id="KW-0319">Glycerol metabolism</keyword>
<dbReference type="EC" id="3.1.4.46" evidence="2"/>
<evidence type="ECO:0000256" key="1">
    <source>
        <dbReference type="ARBA" id="ARBA00007277"/>
    </source>
</evidence>
<dbReference type="InterPro" id="IPR030395">
    <property type="entry name" value="GP_PDE_dom"/>
</dbReference>
<keyword evidence="3" id="KW-0732">Signal</keyword>
<evidence type="ECO:0000313" key="8">
    <source>
        <dbReference type="EMBL" id="MDA4846924.1"/>
    </source>
</evidence>
<sequence>MPTIAAADDQSVQLGPRPFYLLDSLNDGELKEALKACEKGPFFKSDFSIGHRGAPLQFPEHTEQSYRAAARMGAGIMECDVTFTKDRELVCRHSQCDLHTTTDILLKPEIAASCSVPFSPADSAAGKPAQAKCCTSDITLEQFRQLTGKMDSSDKNATTVEDYVGGLASWRTDLYSTGGRLMTLADSIELFEELGLKHTPELKSPAVDMPYEGDFTQEQYAQKMIDAYKQANVPASHVFVQSFNPADIAYWIKNEPEFGKQAVLLEGRFSRGGFDPQDAKTWKPSMEELKASGVRIIAPPLWVLVTTGDNGKPVPSAYAKAAKDAGLDIIAWTVERSGPLASGGGWYHQTIGDITKNDGDTLVLLDVLARQVGVIGVFSDWPATTTFYANCMGL</sequence>
<comment type="caution">
    <text evidence="8">The sequence shown here is derived from an EMBL/GenBank/DDBJ whole genome shotgun (WGS) entry which is preliminary data.</text>
</comment>
<feature type="domain" description="GP-PDE" evidence="7">
    <location>
        <begin position="46"/>
        <end position="365"/>
    </location>
</feature>
<dbReference type="CDD" id="cd08560">
    <property type="entry name" value="GDPD_EcGlpQ_like_1"/>
    <property type="match status" value="1"/>
</dbReference>
<name>A0ABT4VQN3_9HYPH</name>